<comment type="caution">
    <text evidence="1">The sequence shown here is derived from an EMBL/GenBank/DDBJ whole genome shotgun (WGS) entry which is preliminary data.</text>
</comment>
<dbReference type="AlphaFoldDB" id="A0A1R3L2Q3"/>
<reference evidence="2" key="1">
    <citation type="submission" date="2013-09" db="EMBL/GenBank/DDBJ databases">
        <title>Corchorus olitorius genome sequencing.</title>
        <authorList>
            <person name="Alam M."/>
            <person name="Haque M.S."/>
            <person name="Islam M.S."/>
            <person name="Emdad E.M."/>
            <person name="Islam M.M."/>
            <person name="Ahmed B."/>
            <person name="Halim A."/>
            <person name="Hossen Q.M.M."/>
            <person name="Hossain M.Z."/>
            <person name="Ahmed R."/>
            <person name="Khan M.M."/>
            <person name="Islam R."/>
            <person name="Rashid M.M."/>
            <person name="Khan S.A."/>
            <person name="Rahman M.S."/>
            <person name="Alam M."/>
            <person name="Yahiya A.S."/>
            <person name="Khan M.S."/>
            <person name="Azam M.S."/>
            <person name="Haque T."/>
            <person name="Lashkar M.Z.H."/>
            <person name="Akhand A.I."/>
            <person name="Morshed G."/>
            <person name="Roy S."/>
            <person name="Uddin K.S."/>
            <person name="Rabeya T."/>
            <person name="Hossain A.S."/>
            <person name="Chowdhury A."/>
            <person name="Snigdha A.R."/>
            <person name="Mortoza M.S."/>
            <person name="Matin S.A."/>
            <person name="Hoque S.M.E."/>
            <person name="Islam M.K."/>
            <person name="Roy D.K."/>
            <person name="Haider R."/>
            <person name="Moosa M.M."/>
            <person name="Elias S.M."/>
            <person name="Hasan A.M."/>
            <person name="Jahan S."/>
            <person name="Shafiuddin M."/>
            <person name="Mahmood N."/>
            <person name="Shommy N.S."/>
        </authorList>
    </citation>
    <scope>NUCLEOTIDE SEQUENCE [LARGE SCALE GENOMIC DNA]</scope>
    <source>
        <strain evidence="2">cv. O-4</strain>
    </source>
</reference>
<name>A0A1R3L2Q3_9ROSI</name>
<dbReference type="SUPFAM" id="SSF56784">
    <property type="entry name" value="HAD-like"/>
    <property type="match status" value="1"/>
</dbReference>
<dbReference type="InterPro" id="IPR023198">
    <property type="entry name" value="PGP-like_dom2"/>
</dbReference>
<evidence type="ECO:0000313" key="2">
    <source>
        <dbReference type="Proteomes" id="UP000187203"/>
    </source>
</evidence>
<dbReference type="STRING" id="93759.A0A1R3L2Q3"/>
<dbReference type="EMBL" id="AWUE01003687">
    <property type="protein sequence ID" value="OMP13634.1"/>
    <property type="molecule type" value="Genomic_DNA"/>
</dbReference>
<organism evidence="1 2">
    <name type="scientific">Corchorus olitorius</name>
    <dbReference type="NCBI Taxonomy" id="93759"/>
    <lineage>
        <taxon>Eukaryota</taxon>
        <taxon>Viridiplantae</taxon>
        <taxon>Streptophyta</taxon>
        <taxon>Embryophyta</taxon>
        <taxon>Tracheophyta</taxon>
        <taxon>Spermatophyta</taxon>
        <taxon>Magnoliopsida</taxon>
        <taxon>eudicotyledons</taxon>
        <taxon>Gunneridae</taxon>
        <taxon>Pentapetalae</taxon>
        <taxon>rosids</taxon>
        <taxon>malvids</taxon>
        <taxon>Malvales</taxon>
        <taxon>Malvaceae</taxon>
        <taxon>Grewioideae</taxon>
        <taxon>Apeibeae</taxon>
        <taxon>Corchorus</taxon>
    </lineage>
</organism>
<proteinExistence type="predicted"/>
<dbReference type="Gene3D" id="1.10.150.240">
    <property type="entry name" value="Putative phosphatase, domain 2"/>
    <property type="match status" value="1"/>
</dbReference>
<dbReference type="Proteomes" id="UP000187203">
    <property type="component" value="Unassembled WGS sequence"/>
</dbReference>
<protein>
    <submittedName>
        <fullName evidence="1">Uncharacterized protein</fullName>
    </submittedName>
</protein>
<evidence type="ECO:0000313" key="1">
    <source>
        <dbReference type="EMBL" id="OMP13634.1"/>
    </source>
</evidence>
<accession>A0A1R3L2Q3</accession>
<dbReference type="InterPro" id="IPR036412">
    <property type="entry name" value="HAD-like_sf"/>
</dbReference>
<gene>
    <name evidence="1" type="ORF">COLO4_01257</name>
</gene>
<sequence length="227" mass="27293">MRKQLPMRYKTQFFVRTAIKDVEFYGMVDVVGGDRAIDIKTTARYQAPKFAHHFQNLYLFGLKSWNIKQLDYLITDFQNVYTESYHYDSYDFQPLLDELELFTEFLEQHPFDLSRRGIPTAQAFQETFHKVNAELWHLHDSRQISQDELRYRRFRQVISQLGCEDDDSCDEWSEWYLSHCPYKPHLLPGALELLDYLAPRKWLPAKRRTPKSLNPKCFILRWKKRAA</sequence>
<keyword evidence="2" id="KW-1185">Reference proteome</keyword>